<evidence type="ECO:0000313" key="1">
    <source>
        <dbReference type="EMBL" id="CCH67601.1"/>
    </source>
</evidence>
<evidence type="ECO:0000313" key="2">
    <source>
        <dbReference type="Proteomes" id="UP000053051"/>
    </source>
</evidence>
<reference evidence="1 2" key="1">
    <citation type="submission" date="2012-05" db="EMBL/GenBank/DDBJ databases">
        <authorList>
            <person name="Hilton J."/>
        </authorList>
    </citation>
    <scope>NUCLEOTIDE SEQUENCE [LARGE SCALE GENOMIC DNA]</scope>
    <source>
        <strain evidence="1 2">HH01</strain>
    </source>
</reference>
<accession>M1X5T5</accession>
<dbReference type="AlphaFoldDB" id="M1X5T5"/>
<keyword evidence="2" id="KW-1185">Reference proteome</keyword>
<protein>
    <submittedName>
        <fullName evidence="1">Uncharacterized protein</fullName>
    </submittedName>
</protein>
<dbReference type="EMBL" id="CAIY01000049">
    <property type="protein sequence ID" value="CCH67601.1"/>
    <property type="molecule type" value="Genomic_DNA"/>
</dbReference>
<dbReference type="STRING" id="1165094.RINTHH_14460"/>
<comment type="caution">
    <text evidence="1">The sequence shown here is derived from an EMBL/GenBank/DDBJ whole genome shotgun (WGS) entry which is preliminary data.</text>
</comment>
<name>M1X5T5_9NOST</name>
<reference evidence="2" key="2">
    <citation type="submission" date="2016-01" db="EMBL/GenBank/DDBJ databases">
        <title>Diatom-associated endosymboitic cyanobacterium lacks core nitrogen metabolism enzymes.</title>
        <authorList>
            <person name="Hilton J.A."/>
            <person name="Foster R.A."/>
            <person name="Tripp H.J."/>
            <person name="Carter B.J."/>
            <person name="Zehr J.P."/>
            <person name="Villareal T.A."/>
        </authorList>
    </citation>
    <scope>NUCLEOTIDE SEQUENCE [LARGE SCALE GENOMIC DNA]</scope>
    <source>
        <strain evidence="2">HH01</strain>
    </source>
</reference>
<sequence length="39" mass="4622">MRLKLAETAENRYRQKSGIVSFYEQIRSLVESFTALEQE</sequence>
<organism evidence="1 2">
    <name type="scientific">Richelia intracellularis HH01</name>
    <dbReference type="NCBI Taxonomy" id="1165094"/>
    <lineage>
        <taxon>Bacteria</taxon>
        <taxon>Bacillati</taxon>
        <taxon>Cyanobacteriota</taxon>
        <taxon>Cyanophyceae</taxon>
        <taxon>Nostocales</taxon>
        <taxon>Nostocaceae</taxon>
        <taxon>Richelia</taxon>
    </lineage>
</organism>
<dbReference type="Proteomes" id="UP000053051">
    <property type="component" value="Unassembled WGS sequence"/>
</dbReference>
<proteinExistence type="predicted"/>
<gene>
    <name evidence="1" type="ORF">RINTHH_14460</name>
</gene>